<dbReference type="OrthoDB" id="6052886at2"/>
<evidence type="ECO:0008006" key="4">
    <source>
        <dbReference type="Google" id="ProtNLM"/>
    </source>
</evidence>
<feature type="region of interest" description="Disordered" evidence="1">
    <location>
        <begin position="730"/>
        <end position="753"/>
    </location>
</feature>
<organism evidence="2 3">
    <name type="scientific">Stenotrophomonas maltophilia</name>
    <name type="common">Pseudomonas maltophilia</name>
    <name type="synonym">Xanthomonas maltophilia</name>
    <dbReference type="NCBI Taxonomy" id="40324"/>
    <lineage>
        <taxon>Bacteria</taxon>
        <taxon>Pseudomonadati</taxon>
        <taxon>Pseudomonadota</taxon>
        <taxon>Gammaproteobacteria</taxon>
        <taxon>Lysobacterales</taxon>
        <taxon>Lysobacteraceae</taxon>
        <taxon>Stenotrophomonas</taxon>
        <taxon>Stenotrophomonas maltophilia group</taxon>
    </lineage>
</organism>
<protein>
    <recommendedName>
        <fullName evidence="4">Lytic transglycosylase domain-containing protein</fullName>
    </recommendedName>
</protein>
<gene>
    <name evidence="2" type="ORF">B9Y64_06270</name>
</gene>
<dbReference type="RefSeq" id="WP_100439974.1">
    <property type="nucleotide sequence ID" value="NZ_CBCPIZ010000012.1"/>
</dbReference>
<evidence type="ECO:0000313" key="3">
    <source>
        <dbReference type="Proteomes" id="UP000230167"/>
    </source>
</evidence>
<comment type="caution">
    <text evidence="2">The sequence shown here is derived from an EMBL/GenBank/DDBJ whole genome shotgun (WGS) entry which is preliminary data.</text>
</comment>
<evidence type="ECO:0000256" key="1">
    <source>
        <dbReference type="SAM" id="MobiDB-lite"/>
    </source>
</evidence>
<evidence type="ECO:0000313" key="2">
    <source>
        <dbReference type="EMBL" id="PJL31192.1"/>
    </source>
</evidence>
<proteinExistence type="predicted"/>
<accession>A0A2J0UCM4</accession>
<name>A0A2J0UCM4_STEMA</name>
<dbReference type="AlphaFoldDB" id="A0A2J0UCM4"/>
<sequence length="753" mass="78601">MAKKWVDVAASPAYQALAPEQQEEARNQYWNEVVAPHVPADEHSQVRQAFDSDTSRTVNWPGQAPMELEVVGGKPERADFSDVTSSVYSTADGRQADGWMPGSGRDFAFGVRSALQGAGGLLGAVGGDAFNNYVANPVARAAGMQEARPYREEAEALADRLGLPKAQTGADRVLGDVAEALAGTSLTMGAGVGINALANLGRNAAIRTPGYVAPVRNRLADLLTTQPGLQTVSSIAGSGASSVARESGASERNQLLAGLAGGLAPGVATAGGAATLRGAVRGRSGQGMQNTLADFQALGATPSVGQAAGPGWVQGMEGLLSKGPTSGGVFGRFAEDQADRIGAGLKAKASNLSPNPGSENAGLAIERGMNAFKGDTNAVKRALYWAVDQQIPGTAPTPMFNTQRVLQRLTTPNPSARATTGDLIQPSMSRLRNNLEADLQANGGNLTYEALKRIRTDIGEQIGRSSPLNPSTDLQELQKVYGALSEDMLAAAQNSGPAAVRAAARANNYTRNVAERNDLVQRILDKHGGPEKVYQAATSGTRDGATTLRAVMYSLPQDEQKAVSAAVIKRLGLATPGNQNVEGDVFSSSTFMRNWNDLSEEAKAVLFGRYGKNFRESMNQVARVAHNIKEGAKVYANPSGSGDKVTAIAYWVGLLNALGSGHFRTAAGVAAGGVGANATARAFTSPIAVRWLASQTNMPSGAAVPQAILLQKQAAAANDPELEEIAKALVERAQNDRDQHPGSEDEQGNDRSN</sequence>
<reference evidence="2 3" key="1">
    <citation type="journal article" date="2017" name="Front. Microbiol.">
        <title>Double-Face Meets the Bacterial World: The Opportunistic Pathogen Stenotrophomonas maltophilia.</title>
        <authorList>
            <person name="Lira F."/>
            <person name="Berg G."/>
            <person name="Martinez J.L."/>
        </authorList>
    </citation>
    <scope>NUCLEOTIDE SEQUENCE [LARGE SCALE GENOMIC DNA]</scope>
    <source>
        <strain evidence="2 3">EA1</strain>
    </source>
</reference>
<dbReference type="Proteomes" id="UP000230167">
    <property type="component" value="Unassembled WGS sequence"/>
</dbReference>
<dbReference type="EMBL" id="NEQV01000002">
    <property type="protein sequence ID" value="PJL31192.1"/>
    <property type="molecule type" value="Genomic_DNA"/>
</dbReference>